<keyword evidence="3" id="KW-1185">Reference proteome</keyword>
<protein>
    <recommendedName>
        <fullName evidence="1">2EXR domain-containing protein</fullName>
    </recommendedName>
</protein>
<sequence length="354" mass="40891">MSSFNCFQQLFPELRQMIWHEALNEEVESRMIIVHRSSMRVMPHKSTQSIVMNATRESRYYAKRLFFDVHLKVRNIHVNYDIAAEIMEYGNNVYGWRTGGGRKTLEMVRGEHGEPLRAWFASGFWRDHVLPKMGAYVTKLLDTAPQHMDRLGYGRSGKLTGTIFLSSRRDRFALTSTNKSVGMPWDLVNVEICTRAILRDQMYKGYCQAVEDSMRLNFNRANYDSGRPDNWKNEFWSRHMAGRLPPDVVRRIRRVVHLHSSTLEMGSWPHTCGEDSALHDGDWKLGSFTSAKELYTARLPVILNTADLGARNLLEWDKTAREDGTMSFTCMCNSGEGDEEDVERALDEILSKIH</sequence>
<proteinExistence type="predicted"/>
<accession>A0ABR1SWB3</accession>
<dbReference type="EMBL" id="JAQQWK010000006">
    <property type="protein sequence ID" value="KAK8038596.1"/>
    <property type="molecule type" value="Genomic_DNA"/>
</dbReference>
<reference evidence="2 3" key="1">
    <citation type="submission" date="2023-01" db="EMBL/GenBank/DDBJ databases">
        <title>Analysis of 21 Apiospora genomes using comparative genomics revels a genus with tremendous synthesis potential of carbohydrate active enzymes and secondary metabolites.</title>
        <authorList>
            <person name="Sorensen T."/>
        </authorList>
    </citation>
    <scope>NUCLEOTIDE SEQUENCE [LARGE SCALE GENOMIC DNA]</scope>
    <source>
        <strain evidence="2 3">CBS 33761</strain>
    </source>
</reference>
<evidence type="ECO:0000313" key="3">
    <source>
        <dbReference type="Proteomes" id="UP001444661"/>
    </source>
</evidence>
<feature type="domain" description="2EXR" evidence="1">
    <location>
        <begin position="4"/>
        <end position="81"/>
    </location>
</feature>
<dbReference type="Pfam" id="PF20150">
    <property type="entry name" value="2EXR"/>
    <property type="match status" value="1"/>
</dbReference>
<name>A0ABR1SWB3_9PEZI</name>
<dbReference type="InterPro" id="IPR045518">
    <property type="entry name" value="2EXR"/>
</dbReference>
<evidence type="ECO:0000313" key="2">
    <source>
        <dbReference type="EMBL" id="KAK8038596.1"/>
    </source>
</evidence>
<gene>
    <name evidence="2" type="ORF">PG993_007007</name>
</gene>
<dbReference type="Proteomes" id="UP001444661">
    <property type="component" value="Unassembled WGS sequence"/>
</dbReference>
<organism evidence="2 3">
    <name type="scientific">Apiospora rasikravindrae</name>
    <dbReference type="NCBI Taxonomy" id="990691"/>
    <lineage>
        <taxon>Eukaryota</taxon>
        <taxon>Fungi</taxon>
        <taxon>Dikarya</taxon>
        <taxon>Ascomycota</taxon>
        <taxon>Pezizomycotina</taxon>
        <taxon>Sordariomycetes</taxon>
        <taxon>Xylariomycetidae</taxon>
        <taxon>Amphisphaeriales</taxon>
        <taxon>Apiosporaceae</taxon>
        <taxon>Apiospora</taxon>
    </lineage>
</organism>
<comment type="caution">
    <text evidence="2">The sequence shown here is derived from an EMBL/GenBank/DDBJ whole genome shotgun (WGS) entry which is preliminary data.</text>
</comment>
<evidence type="ECO:0000259" key="1">
    <source>
        <dbReference type="Pfam" id="PF20150"/>
    </source>
</evidence>